<proteinExistence type="predicted"/>
<gene>
    <name evidence="8" type="ORF">L9F63_003591</name>
</gene>
<evidence type="ECO:0000256" key="2">
    <source>
        <dbReference type="ARBA" id="ARBA00023015"/>
    </source>
</evidence>
<keyword evidence="4" id="KW-0804">Transcription</keyword>
<evidence type="ECO:0000256" key="5">
    <source>
        <dbReference type="ARBA" id="ARBA00023242"/>
    </source>
</evidence>
<evidence type="ECO:0000259" key="7">
    <source>
        <dbReference type="Pfam" id="PF13837"/>
    </source>
</evidence>
<accession>A0AAD7ZLD0</accession>
<dbReference type="Pfam" id="PF13837">
    <property type="entry name" value="Myb_DNA-bind_4"/>
    <property type="match status" value="1"/>
</dbReference>
<dbReference type="PANTHER" id="PTHR21654:SF84">
    <property type="entry name" value="SI:DKEY-66I24.7"/>
    <property type="match status" value="1"/>
</dbReference>
<keyword evidence="2" id="KW-0805">Transcription regulation</keyword>
<dbReference type="GO" id="GO:0010468">
    <property type="term" value="P:regulation of gene expression"/>
    <property type="evidence" value="ECO:0007669"/>
    <property type="project" value="UniProtKB-ARBA"/>
</dbReference>
<dbReference type="GO" id="GO:0003677">
    <property type="term" value="F:DNA binding"/>
    <property type="evidence" value="ECO:0007669"/>
    <property type="project" value="UniProtKB-KW"/>
</dbReference>
<evidence type="ECO:0000256" key="1">
    <source>
        <dbReference type="ARBA" id="ARBA00004123"/>
    </source>
</evidence>
<keyword evidence="5" id="KW-0539">Nucleus</keyword>
<dbReference type="Proteomes" id="UP001233999">
    <property type="component" value="Unassembled WGS sequence"/>
</dbReference>
<dbReference type="Gene3D" id="1.10.10.60">
    <property type="entry name" value="Homeodomain-like"/>
    <property type="match status" value="1"/>
</dbReference>
<keyword evidence="9" id="KW-1185">Reference proteome</keyword>
<comment type="caution">
    <text evidence="8">The sequence shown here is derived from an EMBL/GenBank/DDBJ whole genome shotgun (WGS) entry which is preliminary data.</text>
</comment>
<evidence type="ECO:0000256" key="4">
    <source>
        <dbReference type="ARBA" id="ARBA00023163"/>
    </source>
</evidence>
<reference evidence="8" key="1">
    <citation type="journal article" date="2023" name="IScience">
        <title>Live-bearing cockroach genome reveals convergent evolutionary mechanisms linked to viviparity in insects and beyond.</title>
        <authorList>
            <person name="Fouks B."/>
            <person name="Harrison M.C."/>
            <person name="Mikhailova A.A."/>
            <person name="Marchal E."/>
            <person name="English S."/>
            <person name="Carruthers M."/>
            <person name="Jennings E.C."/>
            <person name="Chiamaka E.L."/>
            <person name="Frigard R.A."/>
            <person name="Pippel M."/>
            <person name="Attardo G.M."/>
            <person name="Benoit J.B."/>
            <person name="Bornberg-Bauer E."/>
            <person name="Tobe S.S."/>
        </authorList>
    </citation>
    <scope>NUCLEOTIDE SEQUENCE</scope>
    <source>
        <tissue evidence="8">Testes</tissue>
    </source>
</reference>
<protein>
    <recommendedName>
        <fullName evidence="7">Myb/SANT-like DNA-binding domain-containing protein</fullName>
    </recommendedName>
</protein>
<dbReference type="EMBL" id="JASPKZ010007831">
    <property type="protein sequence ID" value="KAJ9582008.1"/>
    <property type="molecule type" value="Genomic_DNA"/>
</dbReference>
<comment type="subcellular location">
    <subcellularLocation>
        <location evidence="1">Nucleus</location>
    </subcellularLocation>
</comment>
<organism evidence="8 9">
    <name type="scientific">Diploptera punctata</name>
    <name type="common">Pacific beetle cockroach</name>
    <dbReference type="NCBI Taxonomy" id="6984"/>
    <lineage>
        <taxon>Eukaryota</taxon>
        <taxon>Metazoa</taxon>
        <taxon>Ecdysozoa</taxon>
        <taxon>Arthropoda</taxon>
        <taxon>Hexapoda</taxon>
        <taxon>Insecta</taxon>
        <taxon>Pterygota</taxon>
        <taxon>Neoptera</taxon>
        <taxon>Polyneoptera</taxon>
        <taxon>Dictyoptera</taxon>
        <taxon>Blattodea</taxon>
        <taxon>Blaberoidea</taxon>
        <taxon>Blaberidae</taxon>
        <taxon>Diplopterinae</taxon>
        <taxon>Diploptera</taxon>
    </lineage>
</organism>
<reference evidence="8" key="2">
    <citation type="submission" date="2023-05" db="EMBL/GenBank/DDBJ databases">
        <authorList>
            <person name="Fouks B."/>
        </authorList>
    </citation>
    <scope>NUCLEOTIDE SEQUENCE</scope>
    <source>
        <strain evidence="8">Stay&amp;Tobe</strain>
        <tissue evidence="8">Testes</tissue>
    </source>
</reference>
<evidence type="ECO:0000256" key="3">
    <source>
        <dbReference type="ARBA" id="ARBA00023125"/>
    </source>
</evidence>
<feature type="compositionally biased region" description="Polar residues" evidence="6">
    <location>
        <begin position="222"/>
        <end position="232"/>
    </location>
</feature>
<dbReference type="PANTHER" id="PTHR21654">
    <property type="entry name" value="FI21293P1"/>
    <property type="match status" value="1"/>
</dbReference>
<feature type="region of interest" description="Disordered" evidence="6">
    <location>
        <begin position="217"/>
        <end position="236"/>
    </location>
</feature>
<dbReference type="GO" id="GO:0005634">
    <property type="term" value="C:nucleus"/>
    <property type="evidence" value="ECO:0007669"/>
    <property type="project" value="UniProtKB-SubCell"/>
</dbReference>
<evidence type="ECO:0000313" key="9">
    <source>
        <dbReference type="Proteomes" id="UP001233999"/>
    </source>
</evidence>
<dbReference type="InterPro" id="IPR044822">
    <property type="entry name" value="Myb_DNA-bind_4"/>
</dbReference>
<dbReference type="AlphaFoldDB" id="A0AAD7ZLD0"/>
<name>A0AAD7ZLD0_DIPPU</name>
<evidence type="ECO:0000313" key="8">
    <source>
        <dbReference type="EMBL" id="KAJ9582008.1"/>
    </source>
</evidence>
<evidence type="ECO:0000256" key="6">
    <source>
        <dbReference type="SAM" id="MobiDB-lite"/>
    </source>
</evidence>
<feature type="domain" description="Myb/SANT-like DNA-binding" evidence="7">
    <location>
        <begin position="107"/>
        <end position="194"/>
    </location>
</feature>
<keyword evidence="3" id="KW-0238">DNA-binding</keyword>
<sequence length="355" mass="41132">MEGSSISIIKKAKINADTDNLYVEEYTVAEVPLDGDTIQNEVEEYQQIEQIDGEEDEISMQYEIEDHQYISQAESFQKLGHVGHGCWPHINQLELSLLDPPKTYKASWSREMTQILIEEYRNMVDDFRNPHKKQKDLWYELANNMSQKGYDVSWDMCDRKWRNLKHTFKTIHANPHRSTKSKRRWEFYNDLEELFKPQGNGEGLRKSRTISPLQNIFDDQDSIPSETSTPGLTTRPLKIPRLNASVTPQVSYAQVLDVSNLQNQIVSCPQIVICDENGVPLSKKSSVTATSVPASKVVTQESEQTPPSWFVEFMKQYKLEEERRLAVLKEMHAEVLQLERRKCVALENILKKLLQ</sequence>